<accession>A0A8J4Q8A7</accession>
<protein>
    <recommendedName>
        <fullName evidence="3">Ankyrin repeat-containing protein</fullName>
    </recommendedName>
</protein>
<evidence type="ECO:0000313" key="1">
    <source>
        <dbReference type="EMBL" id="KAF2076586.1"/>
    </source>
</evidence>
<keyword evidence="2" id="KW-1185">Reference proteome</keyword>
<proteinExistence type="predicted"/>
<sequence length="251" mass="29781">MDEVFKNGQIEIVHQFLNYNNTGIEISIKAIIWSARNGKTDLLTFAFEIYPHLVSPIENVGDLITESGNLECLQYMIKNYNVGITINSFVIAVQNRDFLMLEFLFNNYLHLNPHPSLIPMGEKNMINCLRIMFSRIPEKIHTYQWDLNFLLKLALDSQDEELFNLFFKTLRPEFFHWLVKSNESGVNVFKMFHHMKQSDLHTLFRLEAELYKRGIPAPDAELIGNSMYYFNKRLWMRYDPQNQDEYEVMDF</sequence>
<dbReference type="AlphaFoldDB" id="A0A8J4Q8A7"/>
<organism evidence="1 2">
    <name type="scientific">Polysphondylium violaceum</name>
    <dbReference type="NCBI Taxonomy" id="133409"/>
    <lineage>
        <taxon>Eukaryota</taxon>
        <taxon>Amoebozoa</taxon>
        <taxon>Evosea</taxon>
        <taxon>Eumycetozoa</taxon>
        <taxon>Dictyostelia</taxon>
        <taxon>Dictyosteliales</taxon>
        <taxon>Dictyosteliaceae</taxon>
        <taxon>Polysphondylium</taxon>
    </lineage>
</organism>
<dbReference type="EMBL" id="AJWJ01000056">
    <property type="protein sequence ID" value="KAF2076586.1"/>
    <property type="molecule type" value="Genomic_DNA"/>
</dbReference>
<comment type="caution">
    <text evidence="1">The sequence shown here is derived from an EMBL/GenBank/DDBJ whole genome shotgun (WGS) entry which is preliminary data.</text>
</comment>
<dbReference type="Proteomes" id="UP000695562">
    <property type="component" value="Unassembled WGS sequence"/>
</dbReference>
<name>A0A8J4Q8A7_9MYCE</name>
<evidence type="ECO:0008006" key="3">
    <source>
        <dbReference type="Google" id="ProtNLM"/>
    </source>
</evidence>
<evidence type="ECO:0000313" key="2">
    <source>
        <dbReference type="Proteomes" id="UP000695562"/>
    </source>
</evidence>
<gene>
    <name evidence="1" type="ORF">CYY_002137</name>
</gene>
<reference evidence="1" key="1">
    <citation type="submission" date="2020-01" db="EMBL/GenBank/DDBJ databases">
        <title>Development of genomics and gene disruption for Polysphondylium violaceum indicates a role for the polyketide synthase stlB in stalk morphogenesis.</title>
        <authorList>
            <person name="Narita B."/>
            <person name="Kawabe Y."/>
            <person name="Kin K."/>
            <person name="Saito T."/>
            <person name="Gibbs R."/>
            <person name="Kuspa A."/>
            <person name="Muzny D."/>
            <person name="Queller D."/>
            <person name="Richards S."/>
            <person name="Strassman J."/>
            <person name="Sucgang R."/>
            <person name="Worley K."/>
            <person name="Schaap P."/>
        </authorList>
    </citation>
    <scope>NUCLEOTIDE SEQUENCE</scope>
    <source>
        <strain evidence="1">QSvi11</strain>
    </source>
</reference>